<dbReference type="GO" id="GO:0006123">
    <property type="term" value="P:mitochondrial electron transport, cytochrome c to oxygen"/>
    <property type="evidence" value="ECO:0007669"/>
    <property type="project" value="InterPro"/>
</dbReference>
<comment type="subcellular location">
    <subcellularLocation>
        <location evidence="1">Mitochondrion inner membrane</location>
    </subcellularLocation>
</comment>
<keyword evidence="5 7" id="KW-0472">Membrane</keyword>
<accession>A0A1X7VAW2</accession>
<evidence type="ECO:0000256" key="3">
    <source>
        <dbReference type="ARBA" id="ARBA00022792"/>
    </source>
</evidence>
<comment type="similarity">
    <text evidence="2">Belongs to the cytochrome c oxidase VIIa family.</text>
</comment>
<dbReference type="Gene3D" id="4.10.91.10">
    <property type="entry name" value="Cytochrome c oxidase, subunit VIIa"/>
    <property type="match status" value="1"/>
</dbReference>
<dbReference type="InParanoid" id="A0A1X7VAW2"/>
<feature type="transmembrane region" description="Helical" evidence="7">
    <location>
        <begin position="53"/>
        <end position="74"/>
    </location>
</feature>
<evidence type="ECO:0000256" key="1">
    <source>
        <dbReference type="ARBA" id="ARBA00004273"/>
    </source>
</evidence>
<name>A0A1X7VAW2_AMPQE</name>
<feature type="compositionally biased region" description="Polar residues" evidence="6">
    <location>
        <begin position="12"/>
        <end position="23"/>
    </location>
</feature>
<dbReference type="GO" id="GO:0045277">
    <property type="term" value="C:respiratory chain complex IV"/>
    <property type="evidence" value="ECO:0007669"/>
    <property type="project" value="InterPro"/>
</dbReference>
<dbReference type="SUPFAM" id="SSF81419">
    <property type="entry name" value="Mitochondrial cytochrome c oxidase subunit VIIa"/>
    <property type="match status" value="1"/>
</dbReference>
<dbReference type="InterPro" id="IPR036539">
    <property type="entry name" value="Cyt_c_oxidase_su7a_sf"/>
</dbReference>
<dbReference type="GO" id="GO:0005743">
    <property type="term" value="C:mitochondrial inner membrane"/>
    <property type="evidence" value="ECO:0007669"/>
    <property type="project" value="UniProtKB-SubCell"/>
</dbReference>
<reference evidence="8" key="1">
    <citation type="submission" date="2017-05" db="UniProtKB">
        <authorList>
            <consortium name="EnsemblMetazoa"/>
        </authorList>
    </citation>
    <scope>IDENTIFICATION</scope>
</reference>
<keyword evidence="7" id="KW-0812">Transmembrane</keyword>
<protein>
    <submittedName>
        <fullName evidence="8">Uncharacterized protein</fullName>
    </submittedName>
</protein>
<dbReference type="AlphaFoldDB" id="A0A1X7VAW2"/>
<evidence type="ECO:0000256" key="4">
    <source>
        <dbReference type="ARBA" id="ARBA00023128"/>
    </source>
</evidence>
<evidence type="ECO:0000256" key="5">
    <source>
        <dbReference type="ARBA" id="ARBA00023136"/>
    </source>
</evidence>
<sequence length="87" mass="9465">MAETSKAAPTTVHPNGATSTWSNSNIKLHQGFFDRANRASFPLHLKGRKRDVLFYKGMVFLSMVGLAISFGGLYKMANGTISKKGTT</sequence>
<feature type="region of interest" description="Disordered" evidence="6">
    <location>
        <begin position="1"/>
        <end position="23"/>
    </location>
</feature>
<evidence type="ECO:0000256" key="7">
    <source>
        <dbReference type="SAM" id="Phobius"/>
    </source>
</evidence>
<evidence type="ECO:0000313" key="8">
    <source>
        <dbReference type="EnsemblMetazoa" id="Aqu2.1.37123_001"/>
    </source>
</evidence>
<keyword evidence="3" id="KW-0999">Mitochondrion inner membrane</keyword>
<proteinExistence type="inferred from homology"/>
<evidence type="ECO:0000256" key="2">
    <source>
        <dbReference type="ARBA" id="ARBA00009331"/>
    </source>
</evidence>
<keyword evidence="7" id="KW-1133">Transmembrane helix</keyword>
<evidence type="ECO:0000256" key="6">
    <source>
        <dbReference type="SAM" id="MobiDB-lite"/>
    </source>
</evidence>
<organism evidence="8">
    <name type="scientific">Amphimedon queenslandica</name>
    <name type="common">Sponge</name>
    <dbReference type="NCBI Taxonomy" id="400682"/>
    <lineage>
        <taxon>Eukaryota</taxon>
        <taxon>Metazoa</taxon>
        <taxon>Porifera</taxon>
        <taxon>Demospongiae</taxon>
        <taxon>Heteroscleromorpha</taxon>
        <taxon>Haplosclerida</taxon>
        <taxon>Niphatidae</taxon>
        <taxon>Amphimedon</taxon>
    </lineage>
</organism>
<dbReference type="EnsemblMetazoa" id="Aqu2.1.37123_001">
    <property type="protein sequence ID" value="Aqu2.1.37123_001"/>
    <property type="gene ID" value="Aqu2.1.37123"/>
</dbReference>
<keyword evidence="4" id="KW-0496">Mitochondrion</keyword>